<reference evidence="5" key="1">
    <citation type="submission" date="2019-08" db="EMBL/GenBank/DDBJ databases">
        <authorList>
            <person name="Kucharzyk K."/>
            <person name="Murdoch R.W."/>
            <person name="Higgins S."/>
            <person name="Loffler F."/>
        </authorList>
    </citation>
    <scope>NUCLEOTIDE SEQUENCE</scope>
</reference>
<accession>A0A645C407</accession>
<dbReference type="InterPro" id="IPR051312">
    <property type="entry name" value="Diverse_Substr_Oxidored"/>
</dbReference>
<dbReference type="GO" id="GO:0071949">
    <property type="term" value="F:FAD binding"/>
    <property type="evidence" value="ECO:0007669"/>
    <property type="project" value="InterPro"/>
</dbReference>
<evidence type="ECO:0000256" key="2">
    <source>
        <dbReference type="ARBA" id="ARBA00022827"/>
    </source>
</evidence>
<dbReference type="InterPro" id="IPR005107">
    <property type="entry name" value="CO_DH_flav_C"/>
</dbReference>
<keyword evidence="2" id="KW-0274">FAD</keyword>
<dbReference type="AlphaFoldDB" id="A0A645C407"/>
<dbReference type="PROSITE" id="PS51387">
    <property type="entry name" value="FAD_PCMH"/>
    <property type="match status" value="1"/>
</dbReference>
<dbReference type="PANTHER" id="PTHR42659:SF2">
    <property type="entry name" value="XANTHINE DEHYDROGENASE SUBUNIT C-RELATED"/>
    <property type="match status" value="1"/>
</dbReference>
<dbReference type="Pfam" id="PF03450">
    <property type="entry name" value="CO_deh_flav_C"/>
    <property type="match status" value="1"/>
</dbReference>
<evidence type="ECO:0000313" key="5">
    <source>
        <dbReference type="EMBL" id="MPM72510.1"/>
    </source>
</evidence>
<protein>
    <submittedName>
        <fullName evidence="5">Nicotinate dehydrogenase FAD-subunit</fullName>
        <ecNumber evidence="5">1.17.1.5</ecNumber>
    </submittedName>
</protein>
<name>A0A645C407_9ZZZZ</name>
<dbReference type="PANTHER" id="PTHR42659">
    <property type="entry name" value="XANTHINE DEHYDROGENASE SUBUNIT C-RELATED"/>
    <property type="match status" value="1"/>
</dbReference>
<organism evidence="5">
    <name type="scientific">bioreactor metagenome</name>
    <dbReference type="NCBI Taxonomy" id="1076179"/>
    <lineage>
        <taxon>unclassified sequences</taxon>
        <taxon>metagenomes</taxon>
        <taxon>ecological metagenomes</taxon>
    </lineage>
</organism>
<gene>
    <name evidence="5" type="primary">ndhF_8</name>
    <name evidence="5" type="ORF">SDC9_119486</name>
</gene>
<dbReference type="InterPro" id="IPR016169">
    <property type="entry name" value="FAD-bd_PCMH_sub2"/>
</dbReference>
<dbReference type="Gene3D" id="3.30.390.50">
    <property type="entry name" value="CO dehydrogenase flavoprotein, C-terminal domain"/>
    <property type="match status" value="1"/>
</dbReference>
<dbReference type="SMART" id="SM01092">
    <property type="entry name" value="CO_deh_flav_C"/>
    <property type="match status" value="1"/>
</dbReference>
<keyword evidence="3 5" id="KW-0560">Oxidoreductase</keyword>
<feature type="domain" description="FAD-binding PCMH-type" evidence="4">
    <location>
        <begin position="1"/>
        <end position="177"/>
    </location>
</feature>
<dbReference type="InterPro" id="IPR016166">
    <property type="entry name" value="FAD-bd_PCMH"/>
</dbReference>
<dbReference type="SUPFAM" id="SSF56176">
    <property type="entry name" value="FAD-binding/transporter-associated domain-like"/>
    <property type="match status" value="1"/>
</dbReference>
<proteinExistence type="predicted"/>
<dbReference type="SUPFAM" id="SSF55447">
    <property type="entry name" value="CO dehydrogenase flavoprotein C-terminal domain-like"/>
    <property type="match status" value="1"/>
</dbReference>
<dbReference type="Gene3D" id="3.30.465.10">
    <property type="match status" value="1"/>
</dbReference>
<evidence type="ECO:0000256" key="1">
    <source>
        <dbReference type="ARBA" id="ARBA00022630"/>
    </source>
</evidence>
<dbReference type="InterPro" id="IPR036318">
    <property type="entry name" value="FAD-bd_PCMH-like_sf"/>
</dbReference>
<evidence type="ECO:0000256" key="3">
    <source>
        <dbReference type="ARBA" id="ARBA00023002"/>
    </source>
</evidence>
<dbReference type="EC" id="1.17.1.5" evidence="5"/>
<keyword evidence="1" id="KW-0285">Flavoprotein</keyword>
<dbReference type="Gene3D" id="3.30.43.10">
    <property type="entry name" value="Uridine Diphospho-n-acetylenolpyruvylglucosamine Reductase, domain 2"/>
    <property type="match status" value="1"/>
</dbReference>
<dbReference type="GO" id="GO:0050138">
    <property type="term" value="F:nicotinate dehydrogenase activity"/>
    <property type="evidence" value="ECO:0007669"/>
    <property type="project" value="UniProtKB-EC"/>
</dbReference>
<dbReference type="Pfam" id="PF00941">
    <property type="entry name" value="FAD_binding_5"/>
    <property type="match status" value="1"/>
</dbReference>
<dbReference type="InterPro" id="IPR002346">
    <property type="entry name" value="Mopterin_DH_FAD-bd"/>
</dbReference>
<dbReference type="EMBL" id="VSSQ01024787">
    <property type="protein sequence ID" value="MPM72510.1"/>
    <property type="molecule type" value="Genomic_DNA"/>
</dbReference>
<sequence length="290" mass="31434">MMECRDYWKAATLEEALEMLKNTQGGVKLLAGGTDVLVNAREGHPYRDSTVIDIYGIPELCQIREQGDWIAIGAGVTHTQIEQSPLIRAYAGVLADACRTVGSPQIRNHATIGGNIANASPAADSLAALSVLEAEVEINRLGEVRRVPLADVIEKPYRTTLTDRDLITQIFAKKATAGTQFHFYKLGRRKTLAISRMTIATLLKQNENGIVTQFHMTMGATFPKPMLFSDVDAMLIGKRPTDADIAAVAEALSAKIPLIAGIRASTSYKQPVCKSMVRRILNGLTGGDAQ</sequence>
<comment type="caution">
    <text evidence="5">The sequence shown here is derived from an EMBL/GenBank/DDBJ whole genome shotgun (WGS) entry which is preliminary data.</text>
</comment>
<dbReference type="InterPro" id="IPR036683">
    <property type="entry name" value="CO_DH_flav_C_dom_sf"/>
</dbReference>
<evidence type="ECO:0000259" key="4">
    <source>
        <dbReference type="PROSITE" id="PS51387"/>
    </source>
</evidence>
<dbReference type="InterPro" id="IPR016167">
    <property type="entry name" value="FAD-bd_PCMH_sub1"/>
</dbReference>